<dbReference type="CDD" id="cd00093">
    <property type="entry name" value="HTH_XRE"/>
    <property type="match status" value="1"/>
</dbReference>
<evidence type="ECO:0000259" key="1">
    <source>
        <dbReference type="PROSITE" id="PS50943"/>
    </source>
</evidence>
<dbReference type="InterPro" id="IPR001387">
    <property type="entry name" value="Cro/C1-type_HTH"/>
</dbReference>
<dbReference type="Pfam" id="PF19054">
    <property type="entry name" value="DUF5753"/>
    <property type="match status" value="1"/>
</dbReference>
<proteinExistence type="predicted"/>
<protein>
    <submittedName>
        <fullName evidence="2">Transcriptional regulator</fullName>
    </submittedName>
</protein>
<dbReference type="RefSeq" id="WP_114397678.1">
    <property type="nucleotide sequence ID" value="NZ_QEIM01000044.1"/>
</dbReference>
<dbReference type="Proteomes" id="UP000253318">
    <property type="component" value="Unassembled WGS sequence"/>
</dbReference>
<dbReference type="OrthoDB" id="5177725at2"/>
<dbReference type="InterPro" id="IPR010982">
    <property type="entry name" value="Lambda_DNA-bd_dom_sf"/>
</dbReference>
<dbReference type="Gene3D" id="1.10.260.40">
    <property type="entry name" value="lambda repressor-like DNA-binding domains"/>
    <property type="match status" value="1"/>
</dbReference>
<dbReference type="EMBL" id="QEIN01000046">
    <property type="protein sequence ID" value="RCV60138.1"/>
    <property type="molecule type" value="Genomic_DNA"/>
</dbReference>
<evidence type="ECO:0000313" key="3">
    <source>
        <dbReference type="Proteomes" id="UP000253318"/>
    </source>
</evidence>
<feature type="domain" description="HTH cro/C1-type" evidence="1">
    <location>
        <begin position="19"/>
        <end position="74"/>
    </location>
</feature>
<name>A0A368T7M3_9ACTN</name>
<organism evidence="2 3">
    <name type="scientific">Marinitenerispora sediminis</name>
    <dbReference type="NCBI Taxonomy" id="1931232"/>
    <lineage>
        <taxon>Bacteria</taxon>
        <taxon>Bacillati</taxon>
        <taxon>Actinomycetota</taxon>
        <taxon>Actinomycetes</taxon>
        <taxon>Streptosporangiales</taxon>
        <taxon>Nocardiopsidaceae</taxon>
        <taxon>Marinitenerispora</taxon>
    </lineage>
</organism>
<gene>
    <name evidence="2" type="ORF">DEF24_07855</name>
</gene>
<dbReference type="Pfam" id="PF13560">
    <property type="entry name" value="HTH_31"/>
    <property type="match status" value="1"/>
</dbReference>
<comment type="caution">
    <text evidence="2">The sequence shown here is derived from an EMBL/GenBank/DDBJ whole genome shotgun (WGS) entry which is preliminary data.</text>
</comment>
<reference evidence="2 3" key="1">
    <citation type="submission" date="2018-04" db="EMBL/GenBank/DDBJ databases">
        <title>Novel actinobacteria from marine sediment.</title>
        <authorList>
            <person name="Ng Z.Y."/>
            <person name="Tan G.Y.A."/>
        </authorList>
    </citation>
    <scope>NUCLEOTIDE SEQUENCE [LARGE SCALE GENOMIC DNA]</scope>
    <source>
        <strain evidence="2 3">TPS81</strain>
    </source>
</reference>
<dbReference type="AlphaFoldDB" id="A0A368T7M3"/>
<dbReference type="GO" id="GO:0003677">
    <property type="term" value="F:DNA binding"/>
    <property type="evidence" value="ECO:0007669"/>
    <property type="project" value="InterPro"/>
</dbReference>
<evidence type="ECO:0000313" key="2">
    <source>
        <dbReference type="EMBL" id="RCV60138.1"/>
    </source>
</evidence>
<keyword evidence="3" id="KW-1185">Reference proteome</keyword>
<dbReference type="SMART" id="SM00530">
    <property type="entry name" value="HTH_XRE"/>
    <property type="match status" value="1"/>
</dbReference>
<accession>A0A368T7M3</accession>
<sequence length="301" mass="34274">MVAAGYNPTVRRRRLGVELRRLRETAGMTGEEAAERMSWSGSKLSRIERGQVATNSDDVRDLLELYGVQDPGLRQTLVMLARESRRRGWWHVYGDVLPERFEVYLGLEPEASVLRFFQSQIVPGLFQTESYVRALLSSHPDVTDGDEVERRAAVRMRRQELLTAEDPPDVWVILDESAIHRPIGGPLVLADQLRHLVEISQKPHITLQVLPFDRGAHPGVNGSFDILEFAESDIYAPRLVHLENLTSSLYLEKTKEVTEFAVAFEHLRTAALPPAETRELLTEVEQRIRSRHAKEDEENHG</sequence>
<dbReference type="PROSITE" id="PS50943">
    <property type="entry name" value="HTH_CROC1"/>
    <property type="match status" value="1"/>
</dbReference>
<dbReference type="SUPFAM" id="SSF47413">
    <property type="entry name" value="lambda repressor-like DNA-binding domains"/>
    <property type="match status" value="1"/>
</dbReference>
<dbReference type="InterPro" id="IPR043917">
    <property type="entry name" value="DUF5753"/>
</dbReference>